<dbReference type="GO" id="GO:0016298">
    <property type="term" value="F:lipase activity"/>
    <property type="evidence" value="ECO:0007669"/>
    <property type="project" value="InterPro"/>
</dbReference>
<protein>
    <recommendedName>
        <fullName evidence="6">GDSL esterase/lipase</fullName>
    </recommendedName>
</protein>
<feature type="region of interest" description="Disordered" evidence="2">
    <location>
        <begin position="342"/>
        <end position="378"/>
    </location>
</feature>
<dbReference type="PANTHER" id="PTHR45642">
    <property type="entry name" value="GDSL ESTERASE/LIPASE EXL3"/>
    <property type="match status" value="1"/>
</dbReference>
<dbReference type="CDD" id="cd01837">
    <property type="entry name" value="SGNH_plant_lipase_like"/>
    <property type="match status" value="1"/>
</dbReference>
<dbReference type="InterPro" id="IPR050592">
    <property type="entry name" value="GDSL_lipolytic_enzyme"/>
</dbReference>
<keyword evidence="5" id="KW-1185">Reference proteome</keyword>
<dbReference type="InterPro" id="IPR001087">
    <property type="entry name" value="GDSL"/>
</dbReference>
<keyword evidence="3" id="KW-1133">Transmembrane helix</keyword>
<dbReference type="GO" id="GO:0005576">
    <property type="term" value="C:extracellular region"/>
    <property type="evidence" value="ECO:0007669"/>
    <property type="project" value="TreeGrafter"/>
</dbReference>
<proteinExistence type="inferred from homology"/>
<dbReference type="AlphaFoldDB" id="A0AAV2D7M2"/>
<dbReference type="Proteomes" id="UP001497516">
    <property type="component" value="Chromosome 2"/>
</dbReference>
<evidence type="ECO:0000313" key="5">
    <source>
        <dbReference type="Proteomes" id="UP001497516"/>
    </source>
</evidence>
<keyword evidence="3" id="KW-0472">Membrane</keyword>
<dbReference type="Pfam" id="PF00657">
    <property type="entry name" value="Lipase_GDSL"/>
    <property type="match status" value="1"/>
</dbReference>
<keyword evidence="3" id="KW-0812">Transmembrane</keyword>
<organism evidence="4 5">
    <name type="scientific">Linum trigynum</name>
    <dbReference type="NCBI Taxonomy" id="586398"/>
    <lineage>
        <taxon>Eukaryota</taxon>
        <taxon>Viridiplantae</taxon>
        <taxon>Streptophyta</taxon>
        <taxon>Embryophyta</taxon>
        <taxon>Tracheophyta</taxon>
        <taxon>Spermatophyta</taxon>
        <taxon>Magnoliopsida</taxon>
        <taxon>eudicotyledons</taxon>
        <taxon>Gunneridae</taxon>
        <taxon>Pentapetalae</taxon>
        <taxon>rosids</taxon>
        <taxon>fabids</taxon>
        <taxon>Malpighiales</taxon>
        <taxon>Linaceae</taxon>
        <taxon>Linum</taxon>
    </lineage>
</organism>
<evidence type="ECO:0000256" key="2">
    <source>
        <dbReference type="SAM" id="MobiDB-lite"/>
    </source>
</evidence>
<dbReference type="InterPro" id="IPR036514">
    <property type="entry name" value="SGNH_hydro_sf"/>
</dbReference>
<evidence type="ECO:0000313" key="4">
    <source>
        <dbReference type="EMBL" id="CAL1368625.1"/>
    </source>
</evidence>
<gene>
    <name evidence="4" type="ORF">LTRI10_LOCUS11663</name>
</gene>
<dbReference type="EMBL" id="OZ034815">
    <property type="protein sequence ID" value="CAL1368625.1"/>
    <property type="molecule type" value="Genomic_DNA"/>
</dbReference>
<reference evidence="4 5" key="1">
    <citation type="submission" date="2024-04" db="EMBL/GenBank/DDBJ databases">
        <authorList>
            <person name="Fracassetti M."/>
        </authorList>
    </citation>
    <scope>NUCLEOTIDE SEQUENCE [LARGE SCALE GENOMIC DNA]</scope>
</reference>
<feature type="compositionally biased region" description="Basic residues" evidence="2">
    <location>
        <begin position="359"/>
        <end position="368"/>
    </location>
</feature>
<dbReference type="PANTHER" id="PTHR45642:SF95">
    <property type="entry name" value="GDSL-LIKE LIPASE_ACYLHYDROLASE FAMILY PROTEIN, EXPRESSED"/>
    <property type="match status" value="1"/>
</dbReference>
<name>A0AAV2D7M2_9ROSI</name>
<comment type="similarity">
    <text evidence="1">Belongs to the 'GDSL' lipolytic enzyme family.</text>
</comment>
<evidence type="ECO:0000256" key="3">
    <source>
        <dbReference type="SAM" id="Phobius"/>
    </source>
</evidence>
<dbReference type="PROSITE" id="PS01098">
    <property type="entry name" value="LIPASE_GDSL_SER"/>
    <property type="match status" value="1"/>
</dbReference>
<dbReference type="Gene3D" id="3.40.50.1110">
    <property type="entry name" value="SGNH hydrolase"/>
    <property type="match status" value="1"/>
</dbReference>
<feature type="transmembrane region" description="Helical" evidence="3">
    <location>
        <begin position="7"/>
        <end position="27"/>
    </location>
</feature>
<feature type="compositionally biased region" description="Basic and acidic residues" evidence="2">
    <location>
        <begin position="345"/>
        <end position="358"/>
    </location>
</feature>
<dbReference type="InterPro" id="IPR008265">
    <property type="entry name" value="Lipase_GDSL_AS"/>
</dbReference>
<evidence type="ECO:0000256" key="1">
    <source>
        <dbReference type="ARBA" id="ARBA00008668"/>
    </source>
</evidence>
<sequence>MASSDSLLIIVFFYLLKLIVTTGPLFFCEAVAITMAPPPPENGTVGRGRTSSAVFVFGDSILDTGNNDHIATLIKSNFPPYGRDFPGRIPTGRFSDGRLISDFIVESLKIKYLLPPYLDSNLRAEDLITGVCFASAGSGYDPKTPKILSVISIPDQLNFFQQYVGKMRSLVGEQRSNDVVENSLYVISCGNNDVLLTTLFHTRTKSSEMVSYAAFLAGQASAFLRELYGQGARKIVHLSALTTGCIPAFRTLLGGVQRQCSDESNELAVMFNEKLSDEIQRLNDDVLLPDLTVQFVDMYTPFFDIIRRPENYGFVVTKEGCCGTGTIEFGFLCNRWSPSTCADNSNKEAEARETDNKVQGRRIKKWKKGSSPQPGVQK</sequence>
<accession>A0AAV2D7M2</accession>
<evidence type="ECO:0008006" key="6">
    <source>
        <dbReference type="Google" id="ProtNLM"/>
    </source>
</evidence>
<dbReference type="GO" id="GO:0006629">
    <property type="term" value="P:lipid metabolic process"/>
    <property type="evidence" value="ECO:0007669"/>
    <property type="project" value="InterPro"/>
</dbReference>
<dbReference type="InterPro" id="IPR035669">
    <property type="entry name" value="SGNH_plant_lipase-like"/>
</dbReference>